<comment type="caution">
    <text evidence="1">The sequence shown here is derived from an EMBL/GenBank/DDBJ whole genome shotgun (WGS) entry which is preliminary data.</text>
</comment>
<dbReference type="Proteomes" id="UP000055048">
    <property type="component" value="Unassembled WGS sequence"/>
</dbReference>
<evidence type="ECO:0000313" key="2">
    <source>
        <dbReference type="Proteomes" id="UP000055048"/>
    </source>
</evidence>
<gene>
    <name evidence="1" type="ORF">T05_15907</name>
</gene>
<dbReference type="EMBL" id="JYDJ01000224">
    <property type="protein sequence ID" value="KRX39711.1"/>
    <property type="molecule type" value="Genomic_DNA"/>
</dbReference>
<organism evidence="1 2">
    <name type="scientific">Trichinella murrelli</name>
    <dbReference type="NCBI Taxonomy" id="144512"/>
    <lineage>
        <taxon>Eukaryota</taxon>
        <taxon>Metazoa</taxon>
        <taxon>Ecdysozoa</taxon>
        <taxon>Nematoda</taxon>
        <taxon>Enoplea</taxon>
        <taxon>Dorylaimia</taxon>
        <taxon>Trichinellida</taxon>
        <taxon>Trichinellidae</taxon>
        <taxon>Trichinella</taxon>
    </lineage>
</organism>
<keyword evidence="2" id="KW-1185">Reference proteome</keyword>
<reference evidence="1 2" key="1">
    <citation type="submission" date="2015-01" db="EMBL/GenBank/DDBJ databases">
        <title>Evolution of Trichinella species and genotypes.</title>
        <authorList>
            <person name="Korhonen P.K."/>
            <person name="Edoardo P."/>
            <person name="Giuseppe L.R."/>
            <person name="Gasser R.B."/>
        </authorList>
    </citation>
    <scope>NUCLEOTIDE SEQUENCE [LARGE SCALE GENOMIC DNA]</scope>
    <source>
        <strain evidence="1">ISS417</strain>
    </source>
</reference>
<name>A0A0V0TL00_9BILA</name>
<protein>
    <submittedName>
        <fullName evidence="1">Uncharacterized protein</fullName>
    </submittedName>
</protein>
<dbReference type="AlphaFoldDB" id="A0A0V0TL00"/>
<proteinExistence type="predicted"/>
<evidence type="ECO:0000313" key="1">
    <source>
        <dbReference type="EMBL" id="KRX39711.1"/>
    </source>
</evidence>
<sequence length="135" mass="15616">MKIQTSLHSISLLTNAPRKESAMKSVAFDDHAFYLEVEWKIHSHSTTSTDNDFRHLEQIAFRIFFNRRINPDPTTVKQHQLVKIIEIMQFAMAGSIYTGKFVELEGGLVFNSVLTLFDSFCDLNILVKYMLRRCA</sequence>
<accession>A0A0V0TL00</accession>